<accession>A0ABN3W880</accession>
<dbReference type="Proteomes" id="UP001500831">
    <property type="component" value="Unassembled WGS sequence"/>
</dbReference>
<name>A0ABN3W880_9ACTN</name>
<reference evidence="2 3" key="1">
    <citation type="journal article" date="2019" name="Int. J. Syst. Evol. Microbiol.">
        <title>The Global Catalogue of Microorganisms (GCM) 10K type strain sequencing project: providing services to taxonomists for standard genome sequencing and annotation.</title>
        <authorList>
            <consortium name="The Broad Institute Genomics Platform"/>
            <consortium name="The Broad Institute Genome Sequencing Center for Infectious Disease"/>
            <person name="Wu L."/>
            <person name="Ma J."/>
        </authorList>
    </citation>
    <scope>NUCLEOTIDE SEQUENCE [LARGE SCALE GENOMIC DNA]</scope>
    <source>
        <strain evidence="2 3">JCM 6242</strain>
    </source>
</reference>
<gene>
    <name evidence="2" type="ORF">GCM10010517_70950</name>
</gene>
<feature type="chain" id="PRO_5046372787" evidence="1">
    <location>
        <begin position="38"/>
        <end position="132"/>
    </location>
</feature>
<feature type="signal peptide" evidence="1">
    <location>
        <begin position="1"/>
        <end position="37"/>
    </location>
</feature>
<keyword evidence="3" id="KW-1185">Reference proteome</keyword>
<proteinExistence type="predicted"/>
<keyword evidence="1" id="KW-0732">Signal</keyword>
<comment type="caution">
    <text evidence="2">The sequence shown here is derived from an EMBL/GenBank/DDBJ whole genome shotgun (WGS) entry which is preliminary data.</text>
</comment>
<protein>
    <submittedName>
        <fullName evidence="2">Uncharacterized protein</fullName>
    </submittedName>
</protein>
<organism evidence="2 3">
    <name type="scientific">Streptosporangium fragile</name>
    <dbReference type="NCBI Taxonomy" id="46186"/>
    <lineage>
        <taxon>Bacteria</taxon>
        <taxon>Bacillati</taxon>
        <taxon>Actinomycetota</taxon>
        <taxon>Actinomycetes</taxon>
        <taxon>Streptosporangiales</taxon>
        <taxon>Streptosporangiaceae</taxon>
        <taxon>Streptosporangium</taxon>
    </lineage>
</organism>
<dbReference type="EMBL" id="BAAAVI010000080">
    <property type="protein sequence ID" value="GAA2904827.1"/>
    <property type="molecule type" value="Genomic_DNA"/>
</dbReference>
<sequence length="132" mass="14169">MTRRKIWARPSRAVRLIAGGIFSVALMAAVFTAPASADSPVEEPPKEESQFASVTGTLKGGEWKKVLSGWGKYTLRYAGRTADADGSFKCYANGIKISSGSLPGEFSHVVIGYGSCFFHSPVSTTYWITPVS</sequence>
<dbReference type="RefSeq" id="WP_344980692.1">
    <property type="nucleotide sequence ID" value="NZ_BAAAVI010000080.1"/>
</dbReference>
<evidence type="ECO:0000313" key="2">
    <source>
        <dbReference type="EMBL" id="GAA2904827.1"/>
    </source>
</evidence>
<evidence type="ECO:0000313" key="3">
    <source>
        <dbReference type="Proteomes" id="UP001500831"/>
    </source>
</evidence>
<evidence type="ECO:0000256" key="1">
    <source>
        <dbReference type="SAM" id="SignalP"/>
    </source>
</evidence>